<evidence type="ECO:0000313" key="5">
    <source>
        <dbReference type="EMBL" id="BBO34280.1"/>
    </source>
</evidence>
<keyword evidence="1" id="KW-0540">Nuclease</keyword>
<dbReference type="Proteomes" id="UP000326837">
    <property type="component" value="Chromosome"/>
</dbReference>
<dbReference type="InterPro" id="IPR013520">
    <property type="entry name" value="Ribonucl_H"/>
</dbReference>
<keyword evidence="2" id="KW-0378">Hydrolase</keyword>
<evidence type="ECO:0000259" key="4">
    <source>
        <dbReference type="SMART" id="SM00479"/>
    </source>
</evidence>
<gene>
    <name evidence="5" type="ORF">PLANPX_3892</name>
</gene>
<keyword evidence="6" id="KW-1185">Reference proteome</keyword>
<proteinExistence type="predicted"/>
<dbReference type="InterPro" id="IPR036397">
    <property type="entry name" value="RNaseH_sf"/>
</dbReference>
<dbReference type="SUPFAM" id="SSF53098">
    <property type="entry name" value="Ribonuclease H-like"/>
    <property type="match status" value="1"/>
</dbReference>
<evidence type="ECO:0000256" key="2">
    <source>
        <dbReference type="ARBA" id="ARBA00022801"/>
    </source>
</evidence>
<dbReference type="RefSeq" id="WP_152099890.1">
    <property type="nucleotide sequence ID" value="NZ_AP021861.1"/>
</dbReference>
<reference evidence="6" key="1">
    <citation type="submission" date="2019-10" db="EMBL/GenBank/DDBJ databases">
        <title>Lacipirellula parvula gen. nov., sp. nov., representing a lineage of planctomycetes widespread in freshwater anoxic habitats, and description of the family Lacipirellulaceae.</title>
        <authorList>
            <person name="Dedysh S.N."/>
            <person name="Kulichevskaya I.S."/>
            <person name="Beletsky A.V."/>
            <person name="Rakitin A.L."/>
            <person name="Mardanov A.V."/>
            <person name="Ivanova A.A."/>
            <person name="Saltykova V.X."/>
            <person name="Rijpstra W.I.C."/>
            <person name="Sinninghe Damste J.S."/>
            <person name="Ravin N.V."/>
        </authorList>
    </citation>
    <scope>NUCLEOTIDE SEQUENCE [LARGE SCALE GENOMIC DNA]</scope>
    <source>
        <strain evidence="6">PX69</strain>
    </source>
</reference>
<dbReference type="EMBL" id="AP021861">
    <property type="protein sequence ID" value="BBO34280.1"/>
    <property type="molecule type" value="Genomic_DNA"/>
</dbReference>
<dbReference type="GO" id="GO:0008408">
    <property type="term" value="F:3'-5' exonuclease activity"/>
    <property type="evidence" value="ECO:0007669"/>
    <property type="project" value="TreeGrafter"/>
</dbReference>
<protein>
    <recommendedName>
        <fullName evidence="4">Exonuclease domain-containing protein</fullName>
    </recommendedName>
</protein>
<dbReference type="Gene3D" id="3.30.420.10">
    <property type="entry name" value="Ribonuclease H-like superfamily/Ribonuclease H"/>
    <property type="match status" value="1"/>
</dbReference>
<dbReference type="AlphaFoldDB" id="A0A5K7XBU2"/>
<dbReference type="SMART" id="SM00479">
    <property type="entry name" value="EXOIII"/>
    <property type="match status" value="1"/>
</dbReference>
<keyword evidence="3" id="KW-0269">Exonuclease</keyword>
<evidence type="ECO:0000313" key="6">
    <source>
        <dbReference type="Proteomes" id="UP000326837"/>
    </source>
</evidence>
<sequence length="209" mass="23018">MRQRFVFIDLETGGGDPKRHPIIQLAAVAVDAAGGVLDTFEVKLKFDFRKAKSLSLRKNHYHPGLWANLAREPVMAAKDFASFLRKHATTPVVSAEGESFHVAQLAAHNAAFDGPFLTAWYDKLGLYLPARRQILCTLQMSLWHCALANADSPTNYRLATLCQFFGIPFHAAEAHEALADALATVQLFQAIRSRSRQSNNQVGGVGSNE</sequence>
<accession>A0A5K7XBU2</accession>
<dbReference type="InterPro" id="IPR012337">
    <property type="entry name" value="RNaseH-like_sf"/>
</dbReference>
<evidence type="ECO:0000256" key="3">
    <source>
        <dbReference type="ARBA" id="ARBA00022839"/>
    </source>
</evidence>
<feature type="domain" description="Exonuclease" evidence="4">
    <location>
        <begin position="4"/>
        <end position="197"/>
    </location>
</feature>
<dbReference type="KEGG" id="lpav:PLANPX_3892"/>
<dbReference type="GO" id="GO:0003676">
    <property type="term" value="F:nucleic acid binding"/>
    <property type="evidence" value="ECO:0007669"/>
    <property type="project" value="InterPro"/>
</dbReference>
<dbReference type="Pfam" id="PF00929">
    <property type="entry name" value="RNase_T"/>
    <property type="match status" value="1"/>
</dbReference>
<organism evidence="5 6">
    <name type="scientific">Lacipirellula parvula</name>
    <dbReference type="NCBI Taxonomy" id="2650471"/>
    <lineage>
        <taxon>Bacteria</taxon>
        <taxon>Pseudomonadati</taxon>
        <taxon>Planctomycetota</taxon>
        <taxon>Planctomycetia</taxon>
        <taxon>Pirellulales</taxon>
        <taxon>Lacipirellulaceae</taxon>
        <taxon>Lacipirellula</taxon>
    </lineage>
</organism>
<dbReference type="PANTHER" id="PTHR30231:SF4">
    <property type="entry name" value="PROTEIN NEN2"/>
    <property type="match status" value="1"/>
</dbReference>
<dbReference type="PANTHER" id="PTHR30231">
    <property type="entry name" value="DNA POLYMERASE III SUBUNIT EPSILON"/>
    <property type="match status" value="1"/>
</dbReference>
<evidence type="ECO:0000256" key="1">
    <source>
        <dbReference type="ARBA" id="ARBA00022722"/>
    </source>
</evidence>
<name>A0A5K7XBU2_9BACT</name>
<dbReference type="GO" id="GO:0006259">
    <property type="term" value="P:DNA metabolic process"/>
    <property type="evidence" value="ECO:0007669"/>
    <property type="project" value="UniProtKB-ARBA"/>
</dbReference>